<evidence type="ECO:0000256" key="11">
    <source>
        <dbReference type="RuleBase" id="RU361213"/>
    </source>
</evidence>
<dbReference type="CDD" id="cd15505">
    <property type="entry name" value="PHD_ING"/>
    <property type="match status" value="1"/>
</dbReference>
<dbReference type="Pfam" id="PF12998">
    <property type="entry name" value="ING"/>
    <property type="match status" value="1"/>
</dbReference>
<dbReference type="GO" id="GO:0070210">
    <property type="term" value="C:Rpd3L-Expanded complex"/>
    <property type="evidence" value="ECO:0007669"/>
    <property type="project" value="TreeGrafter"/>
</dbReference>
<evidence type="ECO:0000259" key="13">
    <source>
        <dbReference type="PROSITE" id="PS50016"/>
    </source>
</evidence>
<dbReference type="InterPro" id="IPR013083">
    <property type="entry name" value="Znf_RING/FYVE/PHD"/>
</dbReference>
<dbReference type="GO" id="GO:0008270">
    <property type="term" value="F:zinc ion binding"/>
    <property type="evidence" value="ECO:0007669"/>
    <property type="project" value="UniProtKB-KW"/>
</dbReference>
<feature type="binding site" evidence="9">
    <location>
        <position position="270"/>
    </location>
    <ligand>
        <name>Zn(2+)</name>
        <dbReference type="ChEBI" id="CHEBI:29105"/>
        <label>2</label>
    </ligand>
</feature>
<evidence type="ECO:0000256" key="7">
    <source>
        <dbReference type="ARBA" id="ARBA00023242"/>
    </source>
</evidence>
<comment type="subunit">
    <text evidence="11">Component of an histone acetyltransferase complex. Interacts with H3K4me3 and to a lesser extent with H3K4me2.</text>
</comment>
<feature type="region of interest" description="Disordered" evidence="12">
    <location>
        <begin position="137"/>
        <end position="245"/>
    </location>
</feature>
<keyword evidence="4 10" id="KW-0863">Zinc-finger</keyword>
<evidence type="ECO:0000256" key="4">
    <source>
        <dbReference type="ARBA" id="ARBA00022771"/>
    </source>
</evidence>
<dbReference type="PANTHER" id="PTHR10333:SF42">
    <property type="entry name" value="INHIBITOR OF GROWTH PROTEIN 5"/>
    <property type="match status" value="1"/>
</dbReference>
<feature type="binding site" evidence="9">
    <location>
        <position position="295"/>
    </location>
    <ligand>
        <name>Zn(2+)</name>
        <dbReference type="ChEBI" id="CHEBI:29105"/>
        <label>2</label>
    </ligand>
</feature>
<dbReference type="InterPro" id="IPR019786">
    <property type="entry name" value="Zinc_finger_PHD-type_CS"/>
</dbReference>
<dbReference type="GO" id="GO:0061188">
    <property type="term" value="P:negative regulation of rDNA heterochromatin formation"/>
    <property type="evidence" value="ECO:0007669"/>
    <property type="project" value="EnsemblFungi"/>
</dbReference>
<keyword evidence="15" id="KW-1185">Reference proteome</keyword>
<comment type="domain">
    <text evidence="11">The PHD-type zinc finger mediates the binding to H3K4me3.</text>
</comment>
<dbReference type="InterPro" id="IPR028651">
    <property type="entry name" value="ING_fam"/>
</dbReference>
<dbReference type="Pfam" id="PF23011">
    <property type="entry name" value="PHD-1st_NSD"/>
    <property type="match status" value="1"/>
</dbReference>
<keyword evidence="7 11" id="KW-0539">Nucleus</keyword>
<dbReference type="FunFam" id="3.30.40.10:FF:000016">
    <property type="entry name" value="Inhibitor of growth protein"/>
    <property type="match status" value="1"/>
</dbReference>
<keyword evidence="5 9" id="KW-0862">Zinc</keyword>
<dbReference type="GO" id="GO:0016479">
    <property type="term" value="P:negative regulation of transcription by RNA polymerase I"/>
    <property type="evidence" value="ECO:0007669"/>
    <property type="project" value="EnsemblFungi"/>
</dbReference>
<comment type="similarity">
    <text evidence="2 11">Belongs to the ING family.</text>
</comment>
<dbReference type="GeneID" id="30199709"/>
<dbReference type="InterPro" id="IPR011011">
    <property type="entry name" value="Znf_FYVE_PHD"/>
</dbReference>
<dbReference type="PANTHER" id="PTHR10333">
    <property type="entry name" value="INHIBITOR OF GROWTH PROTEIN"/>
    <property type="match status" value="1"/>
</dbReference>
<evidence type="ECO:0000256" key="5">
    <source>
        <dbReference type="ARBA" id="ARBA00022833"/>
    </source>
</evidence>
<feature type="compositionally biased region" description="Basic and acidic residues" evidence="12">
    <location>
        <begin position="151"/>
        <end position="165"/>
    </location>
</feature>
<evidence type="ECO:0000256" key="8">
    <source>
        <dbReference type="PIRSR" id="PIRSR628651-50"/>
    </source>
</evidence>
<dbReference type="SMART" id="SM01408">
    <property type="entry name" value="ING"/>
    <property type="match status" value="1"/>
</dbReference>
<name>A0A1E3NUU7_WICAA</name>
<feature type="binding site" evidence="9">
    <location>
        <position position="252"/>
    </location>
    <ligand>
        <name>Zn(2+)</name>
        <dbReference type="ChEBI" id="CHEBI:29105"/>
        <label>1</label>
    </ligand>
</feature>
<gene>
    <name evidence="14" type="ORF">WICANDRAFT_36727</name>
</gene>
<evidence type="ECO:0000256" key="2">
    <source>
        <dbReference type="ARBA" id="ARBA00010210"/>
    </source>
</evidence>
<dbReference type="GO" id="GO:0045944">
    <property type="term" value="P:positive regulation of transcription by RNA polymerase II"/>
    <property type="evidence" value="ECO:0007669"/>
    <property type="project" value="EnsemblFungi"/>
</dbReference>
<dbReference type="SMART" id="SM00249">
    <property type="entry name" value="PHD"/>
    <property type="match status" value="1"/>
</dbReference>
<dbReference type="InterPro" id="IPR059153">
    <property type="entry name" value="NSD_PHD-1st"/>
</dbReference>
<feature type="binding site" evidence="9">
    <location>
        <position position="276"/>
    </location>
    <ligand>
        <name>Zn(2+)</name>
        <dbReference type="ChEBI" id="CHEBI:29105"/>
        <label>1</label>
    </ligand>
</feature>
<evidence type="ECO:0000256" key="9">
    <source>
        <dbReference type="PIRSR" id="PIRSR628651-51"/>
    </source>
</evidence>
<evidence type="ECO:0000256" key="1">
    <source>
        <dbReference type="ARBA" id="ARBA00004123"/>
    </source>
</evidence>
<dbReference type="STRING" id="683960.A0A1E3NUU7"/>
<dbReference type="OrthoDB" id="5411773at2759"/>
<feature type="site" description="Histone H3K4me3 binding" evidence="8">
    <location>
        <position position="262"/>
    </location>
</feature>
<dbReference type="PROSITE" id="PS50016">
    <property type="entry name" value="ZF_PHD_2"/>
    <property type="match status" value="1"/>
</dbReference>
<organism evidence="14 15">
    <name type="scientific">Wickerhamomyces anomalus (strain ATCC 58044 / CBS 1984 / NCYC 433 / NRRL Y-366-8)</name>
    <name type="common">Yeast</name>
    <name type="synonym">Hansenula anomala</name>
    <dbReference type="NCBI Taxonomy" id="683960"/>
    <lineage>
        <taxon>Eukaryota</taxon>
        <taxon>Fungi</taxon>
        <taxon>Dikarya</taxon>
        <taxon>Ascomycota</taxon>
        <taxon>Saccharomycotina</taxon>
        <taxon>Saccharomycetes</taxon>
        <taxon>Phaffomycetales</taxon>
        <taxon>Wickerhamomycetaceae</taxon>
        <taxon>Wickerhamomyces</taxon>
    </lineage>
</organism>
<evidence type="ECO:0000256" key="10">
    <source>
        <dbReference type="PROSITE-ProRule" id="PRU00146"/>
    </source>
</evidence>
<dbReference type="Proteomes" id="UP000094112">
    <property type="component" value="Unassembled WGS sequence"/>
</dbReference>
<keyword evidence="6 11" id="KW-0156">Chromatin regulator</keyword>
<dbReference type="EMBL" id="KV454215">
    <property type="protein sequence ID" value="ODQ56864.1"/>
    <property type="molecule type" value="Genomic_DNA"/>
</dbReference>
<dbReference type="RefSeq" id="XP_019036071.1">
    <property type="nucleotide sequence ID" value="XM_019182463.1"/>
</dbReference>
<dbReference type="CDD" id="cd17016">
    <property type="entry name" value="ING_Pho23p_like"/>
    <property type="match status" value="1"/>
</dbReference>
<evidence type="ECO:0000313" key="15">
    <source>
        <dbReference type="Proteomes" id="UP000094112"/>
    </source>
</evidence>
<keyword evidence="3 9" id="KW-0479">Metal-binding</keyword>
<dbReference type="InterPro" id="IPR019787">
    <property type="entry name" value="Znf_PHD-finger"/>
</dbReference>
<dbReference type="InterPro" id="IPR001965">
    <property type="entry name" value="Znf_PHD"/>
</dbReference>
<feature type="binding site" evidence="9">
    <location>
        <position position="292"/>
    </location>
    <ligand>
        <name>Zn(2+)</name>
        <dbReference type="ChEBI" id="CHEBI:29105"/>
        <label>2</label>
    </ligand>
</feature>
<feature type="site" description="Histone H3K4me3 binding" evidence="8">
    <location>
        <position position="274"/>
    </location>
</feature>
<dbReference type="AlphaFoldDB" id="A0A1E3NUU7"/>
<protein>
    <recommendedName>
        <fullName evidence="11">Chromatin modification-related protein</fullName>
    </recommendedName>
</protein>
<feature type="site" description="Histone H3K4me3 binding" evidence="8">
    <location>
        <position position="266"/>
    </location>
</feature>
<comment type="function">
    <text evidence="11">Component of an histone acetyltransferase complex.</text>
</comment>
<dbReference type="GO" id="GO:0033698">
    <property type="term" value="C:Rpd3L complex"/>
    <property type="evidence" value="ECO:0007669"/>
    <property type="project" value="EnsemblFungi"/>
</dbReference>
<sequence>MRPTPKATEIFPGLNDITDAFEALPTDVIRYFTLLKEIDAKCVNVIPVLNHEIKKFIEMKNIPEHKEARTRKIHQICGLIRDVLPCLEEKMHVATIAADKTVTYIDRINDDFDLIFRNEVPEHIKFGSVNHPAIINESKLPDNKSAQSQRSESRREALAAKKAANDTDNDDSSTNSRAKSRREKEATPVATTTSTTATKKRKTTSTTANTGNSANISTTSNTAINTTGSKNDEVPSRPSTPSTNKRHEPLYCYCNQVSYGEMVGCDGDDCKREWFHLPCTGLATLPKGKWYCDDCSAKLKRAKKI</sequence>
<dbReference type="GO" id="GO:0034605">
    <property type="term" value="P:cellular response to heat"/>
    <property type="evidence" value="ECO:0007669"/>
    <property type="project" value="EnsemblFungi"/>
</dbReference>
<comment type="subcellular location">
    <subcellularLocation>
        <location evidence="1 11">Nucleus</location>
    </subcellularLocation>
</comment>
<dbReference type="GO" id="GO:0140002">
    <property type="term" value="F:histone H3K4me3 reader activity"/>
    <property type="evidence" value="ECO:0007669"/>
    <property type="project" value="EnsemblFungi"/>
</dbReference>
<feature type="binding site" evidence="9">
    <location>
        <position position="254"/>
    </location>
    <ligand>
        <name>Zn(2+)</name>
        <dbReference type="ChEBI" id="CHEBI:29105"/>
        <label>1</label>
    </ligand>
</feature>
<dbReference type="Gene3D" id="3.30.40.10">
    <property type="entry name" value="Zinc/RING finger domain, C3HC4 (zinc finger)"/>
    <property type="match status" value="1"/>
</dbReference>
<feature type="compositionally biased region" description="Low complexity" evidence="12">
    <location>
        <begin position="204"/>
        <end position="228"/>
    </location>
</feature>
<dbReference type="InterPro" id="IPR024610">
    <property type="entry name" value="ING_N_histone-binding"/>
</dbReference>
<evidence type="ECO:0000256" key="6">
    <source>
        <dbReference type="ARBA" id="ARBA00022853"/>
    </source>
</evidence>
<feature type="binding site" evidence="9">
    <location>
        <position position="265"/>
    </location>
    <ligand>
        <name>Zn(2+)</name>
        <dbReference type="ChEBI" id="CHEBI:29105"/>
        <label>2</label>
    </ligand>
</feature>
<evidence type="ECO:0000313" key="14">
    <source>
        <dbReference type="EMBL" id="ODQ56864.1"/>
    </source>
</evidence>
<evidence type="ECO:0000256" key="3">
    <source>
        <dbReference type="ARBA" id="ARBA00022723"/>
    </source>
</evidence>
<reference evidence="14 15" key="1">
    <citation type="journal article" date="2016" name="Proc. Natl. Acad. Sci. U.S.A.">
        <title>Comparative genomics of biotechnologically important yeasts.</title>
        <authorList>
            <person name="Riley R."/>
            <person name="Haridas S."/>
            <person name="Wolfe K.H."/>
            <person name="Lopes M.R."/>
            <person name="Hittinger C.T."/>
            <person name="Goeker M."/>
            <person name="Salamov A.A."/>
            <person name="Wisecaver J.H."/>
            <person name="Long T.M."/>
            <person name="Calvey C.H."/>
            <person name="Aerts A.L."/>
            <person name="Barry K.W."/>
            <person name="Choi C."/>
            <person name="Clum A."/>
            <person name="Coughlan A.Y."/>
            <person name="Deshpande S."/>
            <person name="Douglass A.P."/>
            <person name="Hanson S.J."/>
            <person name="Klenk H.-P."/>
            <person name="LaButti K.M."/>
            <person name="Lapidus A."/>
            <person name="Lindquist E.A."/>
            <person name="Lipzen A.M."/>
            <person name="Meier-Kolthoff J.P."/>
            <person name="Ohm R.A."/>
            <person name="Otillar R.P."/>
            <person name="Pangilinan J.L."/>
            <person name="Peng Y."/>
            <person name="Rokas A."/>
            <person name="Rosa C.A."/>
            <person name="Scheuner C."/>
            <person name="Sibirny A.A."/>
            <person name="Slot J.C."/>
            <person name="Stielow J.B."/>
            <person name="Sun H."/>
            <person name="Kurtzman C.P."/>
            <person name="Blackwell M."/>
            <person name="Grigoriev I.V."/>
            <person name="Jeffries T.W."/>
        </authorList>
    </citation>
    <scope>NUCLEOTIDE SEQUENCE [LARGE SCALE GENOMIC DNA]</scope>
    <source>
        <strain evidence="15">ATCC 58044 / CBS 1984 / NCYC 433 / NRRL Y-366-8</strain>
    </source>
</reference>
<feature type="binding site" evidence="9">
    <location>
        <position position="279"/>
    </location>
    <ligand>
        <name>Zn(2+)</name>
        <dbReference type="ChEBI" id="CHEBI:29105"/>
        <label>1</label>
    </ligand>
</feature>
<accession>A0A1E3NUU7</accession>
<proteinExistence type="inferred from homology"/>
<dbReference type="GO" id="GO:2000219">
    <property type="term" value="P:positive regulation of invasive growth in response to glucose limitation"/>
    <property type="evidence" value="ECO:0007669"/>
    <property type="project" value="EnsemblFungi"/>
</dbReference>
<dbReference type="Gene3D" id="6.10.140.1740">
    <property type="match status" value="1"/>
</dbReference>
<dbReference type="PROSITE" id="PS01359">
    <property type="entry name" value="ZF_PHD_1"/>
    <property type="match status" value="1"/>
</dbReference>
<dbReference type="SUPFAM" id="SSF57903">
    <property type="entry name" value="FYVE/PHD zinc finger"/>
    <property type="match status" value="1"/>
</dbReference>
<feature type="domain" description="PHD-type" evidence="13">
    <location>
        <begin position="249"/>
        <end position="298"/>
    </location>
</feature>
<evidence type="ECO:0000256" key="12">
    <source>
        <dbReference type="SAM" id="MobiDB-lite"/>
    </source>
</evidence>
<dbReference type="GO" id="GO:0061186">
    <property type="term" value="P:negative regulation of silent mating-type cassette heterochromatin formation"/>
    <property type="evidence" value="ECO:0007669"/>
    <property type="project" value="EnsemblFungi"/>
</dbReference>
<feature type="site" description="Histone H3K4me3 binding" evidence="8">
    <location>
        <position position="251"/>
    </location>
</feature>